<feature type="compositionally biased region" description="Polar residues" evidence="1">
    <location>
        <begin position="177"/>
        <end position="191"/>
    </location>
</feature>
<sequence>MDASAGRCFLDVYRDGCDEPRRLQLQPTVKFHNVLKVFGRAGDLYWYGQRIDPQTTPAAVGMSCGIDQANTLWFIPAPPRSQLCAVSRVGSTAPLDSPSSADATMSSAFHLARSTSLLAHFDDRSVPWQRNGHNADSLTLIGARIASLSADHRPSWYSRPLLLSPVPPPLPPPAVTRLSSAVQASLSHQPTRSSPPSANAARPPPAAAPIRRNAAVCIDPHILVDPTSDAVETLQRELRLLSYEVRAMQCRDRLDFSPMRQPAVRPPRTTAASVTGPGVEELATELHDRQMRRLYDQRRLCLNLGPRG</sequence>
<evidence type="ECO:0000313" key="2">
    <source>
        <dbReference type="EMBL" id="KAG5470540.1"/>
    </source>
</evidence>
<reference evidence="2 3" key="1">
    <citation type="submission" date="2021-03" db="EMBL/GenBank/DDBJ databases">
        <title>Leishmania (Mundinia) martiniquensis Genome sequencing and assembly.</title>
        <authorList>
            <person name="Almutairi H."/>
            <person name="Gatherer D."/>
        </authorList>
    </citation>
    <scope>NUCLEOTIDE SEQUENCE [LARGE SCALE GENOMIC DNA]</scope>
    <source>
        <strain evidence="2">LSCM1</strain>
    </source>
</reference>
<name>A0A836KH54_9TRYP</name>
<organism evidence="2 3">
    <name type="scientific">Leishmania martiniquensis</name>
    <dbReference type="NCBI Taxonomy" id="1580590"/>
    <lineage>
        <taxon>Eukaryota</taxon>
        <taxon>Discoba</taxon>
        <taxon>Euglenozoa</taxon>
        <taxon>Kinetoplastea</taxon>
        <taxon>Metakinetoplastina</taxon>
        <taxon>Trypanosomatida</taxon>
        <taxon>Trypanosomatidae</taxon>
        <taxon>Leishmaniinae</taxon>
        <taxon>Leishmania</taxon>
    </lineage>
</organism>
<keyword evidence="3" id="KW-1185">Reference proteome</keyword>
<dbReference type="RefSeq" id="XP_067175933.1">
    <property type="nucleotide sequence ID" value="XM_067319384.1"/>
</dbReference>
<evidence type="ECO:0000256" key="1">
    <source>
        <dbReference type="SAM" id="MobiDB-lite"/>
    </source>
</evidence>
<dbReference type="EMBL" id="JAFEUZ010000032">
    <property type="protein sequence ID" value="KAG5470540.1"/>
    <property type="molecule type" value="Genomic_DNA"/>
</dbReference>
<dbReference type="AlphaFoldDB" id="A0A836KH54"/>
<gene>
    <name evidence="2" type="ORF">LSCM1_01784</name>
</gene>
<evidence type="ECO:0000313" key="3">
    <source>
        <dbReference type="Proteomes" id="UP000673552"/>
    </source>
</evidence>
<protein>
    <submittedName>
        <fullName evidence="2">Uncharacterized protein</fullName>
    </submittedName>
</protein>
<proteinExistence type="predicted"/>
<dbReference type="GeneID" id="92511896"/>
<comment type="caution">
    <text evidence="2">The sequence shown here is derived from an EMBL/GenBank/DDBJ whole genome shotgun (WGS) entry which is preliminary data.</text>
</comment>
<accession>A0A836KH54</accession>
<feature type="compositionally biased region" description="Low complexity" evidence="1">
    <location>
        <begin position="192"/>
        <end position="201"/>
    </location>
</feature>
<dbReference type="Proteomes" id="UP000673552">
    <property type="component" value="Chromosome 32"/>
</dbReference>
<dbReference type="OrthoDB" id="262896at2759"/>
<dbReference type="KEGG" id="lmat:92511896"/>
<feature type="region of interest" description="Disordered" evidence="1">
    <location>
        <begin position="174"/>
        <end position="207"/>
    </location>
</feature>